<dbReference type="EMBL" id="BPLQ01009154">
    <property type="protein sequence ID" value="GIY42116.1"/>
    <property type="molecule type" value="Genomic_DNA"/>
</dbReference>
<reference evidence="1 2" key="1">
    <citation type="submission" date="2021-06" db="EMBL/GenBank/DDBJ databases">
        <title>Caerostris darwini draft genome.</title>
        <authorList>
            <person name="Kono N."/>
            <person name="Arakawa K."/>
        </authorList>
    </citation>
    <scope>NUCLEOTIDE SEQUENCE [LARGE SCALE GENOMIC DNA]</scope>
</reference>
<evidence type="ECO:0000313" key="2">
    <source>
        <dbReference type="Proteomes" id="UP001054837"/>
    </source>
</evidence>
<gene>
    <name evidence="1" type="ORF">CDAR_290331</name>
</gene>
<dbReference type="AlphaFoldDB" id="A0AAV4T9V0"/>
<keyword evidence="2" id="KW-1185">Reference proteome</keyword>
<protein>
    <submittedName>
        <fullName evidence="1">Uncharacterized protein</fullName>
    </submittedName>
</protein>
<accession>A0AAV4T9V0</accession>
<organism evidence="1 2">
    <name type="scientific">Caerostris darwini</name>
    <dbReference type="NCBI Taxonomy" id="1538125"/>
    <lineage>
        <taxon>Eukaryota</taxon>
        <taxon>Metazoa</taxon>
        <taxon>Ecdysozoa</taxon>
        <taxon>Arthropoda</taxon>
        <taxon>Chelicerata</taxon>
        <taxon>Arachnida</taxon>
        <taxon>Araneae</taxon>
        <taxon>Araneomorphae</taxon>
        <taxon>Entelegynae</taxon>
        <taxon>Araneoidea</taxon>
        <taxon>Araneidae</taxon>
        <taxon>Caerostris</taxon>
    </lineage>
</organism>
<comment type="caution">
    <text evidence="1">The sequence shown here is derived from an EMBL/GenBank/DDBJ whole genome shotgun (WGS) entry which is preliminary data.</text>
</comment>
<sequence>MPVGVLENCEVQGQIPFANPVIQTPETGRPLPFKGRYVPAVSTEAGVAISLKCDWQEQKFSLRISDFGKPRIVAL</sequence>
<evidence type="ECO:0000313" key="1">
    <source>
        <dbReference type="EMBL" id="GIY42116.1"/>
    </source>
</evidence>
<dbReference type="Proteomes" id="UP001054837">
    <property type="component" value="Unassembled WGS sequence"/>
</dbReference>
<proteinExistence type="predicted"/>
<name>A0AAV4T9V0_9ARAC</name>